<reference evidence="1" key="1">
    <citation type="submission" date="2021-06" db="EMBL/GenBank/DDBJ databases">
        <title>Paracoccus bacterium XHP0099 sp. nov., isolated from the surface waters of the Yellow Sea.</title>
        <authorList>
            <person name="Xue H."/>
            <person name="Zhang D."/>
        </authorList>
    </citation>
    <scope>NUCLEOTIDE SEQUENCE</scope>
    <source>
        <strain evidence="1">XHP0099</strain>
    </source>
</reference>
<dbReference type="Proteomes" id="UP001166191">
    <property type="component" value="Unassembled WGS sequence"/>
</dbReference>
<name>A0ABS6AKI2_9RHOB</name>
<evidence type="ECO:0000313" key="2">
    <source>
        <dbReference type="Proteomes" id="UP001166191"/>
    </source>
</evidence>
<proteinExistence type="predicted"/>
<sequence length="729" mass="81663">MSRKFRNLGPETHELVETAPIPLLHEIFEYRGSDTEPEIAIEWPATEEEEEWRAVLLGQLNASPADDLRPIEDRCRRIRSLARGKGPTSLEHVANERRSHEELEEFDAQLDALCRSAWLFLRYPEDFEDAEAFHAARQYRDFGKMYDSFEVNVETAARIDAGEIDEDALASLLTAKLELPSRVTIRSLDLPRTQNHPASVMVIVRHGGPLSSVLNHKDNGMRSPIYFRPPNEATLIWTPAERTMEICGPAPKVRKLLGDGFAEVVLKADLSSKPLSWRRYDLSRFRKSLTLPLPSWDDVDVSAARLIEVELRLGNWARRLALRVTIDDDIEAVAQRYLGGDRILKHAEGFSRLAVAVRYGLPGSKKERSFEISFGDTRSNLQSKTEAEQRDLGYRLLQFWGILDRLQPLDQGEISSFLPVLLRLHDLPEDEIAGGMIRQHGLDPKRLMQAGILDLRRKQNIVLIDEDDDFGDVNIGPMAEPGHVAAVGLHGEDLGSVSLEDIRQYVIRREWLEEILVTALKPLIGRVGVEQLDGDLIYVGRWRTSDAEIPIYFARRLDQANTLQRLDVILRSRQDGGVGIVLTAGPTPFTHLGPNVVMPLGDLLSDGKIDDAAQASMLERFKIGRWLALGGSEVTLARFGPMSAMLYIPGLTPLAVSGVKQILVIERLVAAHRSGVAEIRTGTLIEGTGARSPRDAWPSHARASVAGVYFENHRQNFWRLKTGHLPGST</sequence>
<dbReference type="EMBL" id="JAHKNG010000016">
    <property type="protein sequence ID" value="MBU3030627.1"/>
    <property type="molecule type" value="Genomic_DNA"/>
</dbReference>
<dbReference type="RefSeq" id="WP_216033306.1">
    <property type="nucleotide sequence ID" value="NZ_JAHKNG010000016.1"/>
</dbReference>
<accession>A0ABS6AKI2</accession>
<comment type="caution">
    <text evidence="1">The sequence shown here is derived from an EMBL/GenBank/DDBJ whole genome shotgun (WGS) entry which is preliminary data.</text>
</comment>
<keyword evidence="2" id="KW-1185">Reference proteome</keyword>
<gene>
    <name evidence="1" type="ORF">KNW02_10925</name>
</gene>
<organism evidence="1 2">
    <name type="scientific">Paracoccus marinaquae</name>
    <dbReference type="NCBI Taxonomy" id="2841926"/>
    <lineage>
        <taxon>Bacteria</taxon>
        <taxon>Pseudomonadati</taxon>
        <taxon>Pseudomonadota</taxon>
        <taxon>Alphaproteobacteria</taxon>
        <taxon>Rhodobacterales</taxon>
        <taxon>Paracoccaceae</taxon>
        <taxon>Paracoccus</taxon>
    </lineage>
</organism>
<evidence type="ECO:0000313" key="1">
    <source>
        <dbReference type="EMBL" id="MBU3030627.1"/>
    </source>
</evidence>
<protein>
    <submittedName>
        <fullName evidence="1">Uncharacterized protein</fullName>
    </submittedName>
</protein>